<comment type="caution">
    <text evidence="2">The sequence shown here is derived from an EMBL/GenBank/DDBJ whole genome shotgun (WGS) entry which is preliminary data.</text>
</comment>
<evidence type="ECO:0000313" key="2">
    <source>
        <dbReference type="EMBL" id="KAF7289572.1"/>
    </source>
</evidence>
<gene>
    <name evidence="2" type="ORF">HMN09_01319200</name>
</gene>
<dbReference type="EMBL" id="JACAZE010000028">
    <property type="protein sequence ID" value="KAF7289572.1"/>
    <property type="molecule type" value="Genomic_DNA"/>
</dbReference>
<feature type="region of interest" description="Disordered" evidence="1">
    <location>
        <begin position="39"/>
        <end position="58"/>
    </location>
</feature>
<dbReference type="Proteomes" id="UP000613580">
    <property type="component" value="Unassembled WGS sequence"/>
</dbReference>
<protein>
    <submittedName>
        <fullName evidence="2">Uncharacterized protein</fullName>
    </submittedName>
</protein>
<accession>A0A8H6S0C9</accession>
<sequence>MGSLNDFDDNMTIRVYTPTDEEIPLDGMPLAGHSSSRLTTVGGHPTHSHRRSAGATDMARPRVVDNRRRSCSDARPPFPASTADLSASAIEDDDYGVAPPHHRAVHTGTYSSLTNALRVPAPESSPQYGDTLGVPIYVLEGESGSPVNISPYNELGGATVSTGYLATFAGPGDHTSLSIETDTSSMFLHAGGWRGPQSASTTGSPALSSPSSTTSLFFPSPSPVPSPSDEQLIPGFALGPPNTTPGEDRGPGCPPVLLFDLVPETDAADPDPLDALDIELKLLIAGLPQTATDDLLLIAGAGDGEALEHSPSFDIQEDTSAVYGTDNGTVDPAILMSTFWASQPALSVPSPLPPHPEPEHLATQPPAHSGTQRHFLVA</sequence>
<name>A0A8H6S0C9_MYCCL</name>
<feature type="region of interest" description="Disordered" evidence="1">
    <location>
        <begin position="192"/>
        <end position="229"/>
    </location>
</feature>
<reference evidence="2" key="1">
    <citation type="submission" date="2020-05" db="EMBL/GenBank/DDBJ databases">
        <title>Mycena genomes resolve the evolution of fungal bioluminescence.</title>
        <authorList>
            <person name="Tsai I.J."/>
        </authorList>
    </citation>
    <scope>NUCLEOTIDE SEQUENCE</scope>
    <source>
        <strain evidence="2">110903Hualien_Pintung</strain>
    </source>
</reference>
<organism evidence="2 3">
    <name type="scientific">Mycena chlorophos</name>
    <name type="common">Agaric fungus</name>
    <name type="synonym">Agaricus chlorophos</name>
    <dbReference type="NCBI Taxonomy" id="658473"/>
    <lineage>
        <taxon>Eukaryota</taxon>
        <taxon>Fungi</taxon>
        <taxon>Dikarya</taxon>
        <taxon>Basidiomycota</taxon>
        <taxon>Agaricomycotina</taxon>
        <taxon>Agaricomycetes</taxon>
        <taxon>Agaricomycetidae</taxon>
        <taxon>Agaricales</taxon>
        <taxon>Marasmiineae</taxon>
        <taxon>Mycenaceae</taxon>
        <taxon>Mycena</taxon>
    </lineage>
</organism>
<dbReference type="AlphaFoldDB" id="A0A8H6S0C9"/>
<keyword evidence="3" id="KW-1185">Reference proteome</keyword>
<proteinExistence type="predicted"/>
<feature type="region of interest" description="Disordered" evidence="1">
    <location>
        <begin position="347"/>
        <end position="378"/>
    </location>
</feature>
<evidence type="ECO:0000256" key="1">
    <source>
        <dbReference type="SAM" id="MobiDB-lite"/>
    </source>
</evidence>
<feature type="compositionally biased region" description="Low complexity" evidence="1">
    <location>
        <begin position="198"/>
        <end position="219"/>
    </location>
</feature>
<evidence type="ECO:0000313" key="3">
    <source>
        <dbReference type="Proteomes" id="UP000613580"/>
    </source>
</evidence>